<feature type="compositionally biased region" description="Polar residues" evidence="1">
    <location>
        <begin position="13"/>
        <end position="32"/>
    </location>
</feature>
<accession>A0ABQ9EWL3</accession>
<dbReference type="InterPro" id="IPR029357">
    <property type="entry name" value="SPATA7"/>
</dbReference>
<protein>
    <submittedName>
        <fullName evidence="2">Uncharacterized protein</fullName>
    </submittedName>
</protein>
<name>A0ABQ9EWL3_TEGGR</name>
<organism evidence="2 3">
    <name type="scientific">Tegillarca granosa</name>
    <name type="common">Malaysian cockle</name>
    <name type="synonym">Anadara granosa</name>
    <dbReference type="NCBI Taxonomy" id="220873"/>
    <lineage>
        <taxon>Eukaryota</taxon>
        <taxon>Metazoa</taxon>
        <taxon>Spiralia</taxon>
        <taxon>Lophotrochozoa</taxon>
        <taxon>Mollusca</taxon>
        <taxon>Bivalvia</taxon>
        <taxon>Autobranchia</taxon>
        <taxon>Pteriomorphia</taxon>
        <taxon>Arcoida</taxon>
        <taxon>Arcoidea</taxon>
        <taxon>Arcidae</taxon>
        <taxon>Tegillarca</taxon>
    </lineage>
</organism>
<dbReference type="Proteomes" id="UP001217089">
    <property type="component" value="Unassembled WGS sequence"/>
</dbReference>
<gene>
    <name evidence="2" type="ORF">KUTeg_013246</name>
</gene>
<evidence type="ECO:0000256" key="1">
    <source>
        <dbReference type="SAM" id="MobiDB-lite"/>
    </source>
</evidence>
<proteinExistence type="predicted"/>
<dbReference type="PANTHER" id="PTHR14917:SF4">
    <property type="entry name" value="SPERMATOGENESIS-ASSOCIATED 7"/>
    <property type="match status" value="1"/>
</dbReference>
<reference evidence="2 3" key="1">
    <citation type="submission" date="2022-12" db="EMBL/GenBank/DDBJ databases">
        <title>Chromosome-level genome of Tegillarca granosa.</title>
        <authorList>
            <person name="Kim J."/>
        </authorList>
    </citation>
    <scope>NUCLEOTIDE SEQUENCE [LARGE SCALE GENOMIC DNA]</scope>
    <source>
        <strain evidence="2">Teg-2019</strain>
        <tissue evidence="2">Adductor muscle</tissue>
    </source>
</reference>
<evidence type="ECO:0000313" key="3">
    <source>
        <dbReference type="Proteomes" id="UP001217089"/>
    </source>
</evidence>
<dbReference type="PANTHER" id="PTHR14917">
    <property type="entry name" value="SPERMATOGENESIS-ASSOCIATED PROTEIN 7"/>
    <property type="match status" value="1"/>
</dbReference>
<comment type="caution">
    <text evidence="2">The sequence shown here is derived from an EMBL/GenBank/DDBJ whole genome shotgun (WGS) entry which is preliminary data.</text>
</comment>
<evidence type="ECO:0000313" key="2">
    <source>
        <dbReference type="EMBL" id="KAJ8308372.1"/>
    </source>
</evidence>
<dbReference type="EMBL" id="JARBDR010000657">
    <property type="protein sequence ID" value="KAJ8308372.1"/>
    <property type="molecule type" value="Genomic_DNA"/>
</dbReference>
<keyword evidence="3" id="KW-1185">Reference proteome</keyword>
<sequence length="67" mass="7357">MGGYSTPAGARKSTGNMNNMKGQLGTRSSALAPTSSKLTTQYLVLDHMNNHYRKIVGAKCKFIYFKN</sequence>
<dbReference type="Pfam" id="PF15244">
    <property type="entry name" value="HSD3"/>
    <property type="match status" value="1"/>
</dbReference>
<feature type="region of interest" description="Disordered" evidence="1">
    <location>
        <begin position="1"/>
        <end position="32"/>
    </location>
</feature>